<dbReference type="Gene3D" id="2.120.10.30">
    <property type="entry name" value="TolB, C-terminal domain"/>
    <property type="match status" value="1"/>
</dbReference>
<protein>
    <submittedName>
        <fullName evidence="1">6-bladed beta-propeller</fullName>
    </submittedName>
</protein>
<name>A0A4S2B6M6_9BACE</name>
<dbReference type="EMBL" id="SRYZ01000002">
    <property type="protein sequence ID" value="TGY09362.1"/>
    <property type="molecule type" value="Genomic_DNA"/>
</dbReference>
<gene>
    <name evidence="1" type="ORF">E5355_01525</name>
</gene>
<evidence type="ECO:0000313" key="1">
    <source>
        <dbReference type="EMBL" id="TGY09362.1"/>
    </source>
</evidence>
<evidence type="ECO:0000313" key="2">
    <source>
        <dbReference type="Proteomes" id="UP000310532"/>
    </source>
</evidence>
<dbReference type="InterPro" id="IPR011042">
    <property type="entry name" value="6-blade_b-propeller_TolB-like"/>
</dbReference>
<dbReference type="AlphaFoldDB" id="A0A4S2B6M6"/>
<dbReference type="Pfam" id="PF17170">
    <property type="entry name" value="DUF5128"/>
    <property type="match status" value="1"/>
</dbReference>
<keyword evidence="2" id="KW-1185">Reference proteome</keyword>
<reference evidence="1 2" key="1">
    <citation type="submission" date="2019-04" db="EMBL/GenBank/DDBJ databases">
        <title>Microbes associate with the intestines of laboratory mice.</title>
        <authorList>
            <person name="Navarre W."/>
            <person name="Wong E."/>
            <person name="Huang K."/>
            <person name="Tropini C."/>
            <person name="Ng K."/>
            <person name="Yu B."/>
        </authorList>
    </citation>
    <scope>NUCLEOTIDE SEQUENCE [LARGE SCALE GENOMIC DNA]</scope>
    <source>
        <strain evidence="1 2">NM69_E16B</strain>
    </source>
</reference>
<comment type="caution">
    <text evidence="1">The sequence shown here is derived from an EMBL/GenBank/DDBJ whole genome shotgun (WGS) entry which is preliminary data.</text>
</comment>
<organism evidence="1 2">
    <name type="scientific">Bacteroides muris</name>
    <name type="common">ex Afrizal et al. 2022</name>
    <dbReference type="NCBI Taxonomy" id="2516960"/>
    <lineage>
        <taxon>Bacteria</taxon>
        <taxon>Pseudomonadati</taxon>
        <taxon>Bacteroidota</taxon>
        <taxon>Bacteroidia</taxon>
        <taxon>Bacteroidales</taxon>
        <taxon>Bacteroidaceae</taxon>
        <taxon>Bacteroides</taxon>
    </lineage>
</organism>
<proteinExistence type="predicted"/>
<accession>A0A4S2B6M6</accession>
<dbReference type="SUPFAM" id="SSF63829">
    <property type="entry name" value="Calcium-dependent phosphotriesterase"/>
    <property type="match status" value="1"/>
</dbReference>
<dbReference type="RefSeq" id="WP_136008884.1">
    <property type="nucleotide sequence ID" value="NZ_SRYZ01000002.1"/>
</dbReference>
<dbReference type="Proteomes" id="UP000310532">
    <property type="component" value="Unassembled WGS sequence"/>
</dbReference>
<sequence>MKHLLFLMLAPFMCLSCGNKGHKDLQTAYSMNLDTALQLLPEITDVECIPLETNDASLIADIDKVLYCNKTFYVFDKVGKKVLLFDRQGNFLKSIHKIGQGPGEYSEPCDMDVDGEGNIYLADWATQSIIMYRSGDENNYEVNRIGAYFLDFAVVGNSVYLGLVYQEGEARQNLVVWSKEKEKTMVLKNNLLLEGNKLPYRAKHYIFRSDDKVYYYERFNSYIYRLEEGKADSCISFSSKKIPTEEEVKLWAQSDPEEQIQKSFQYIADVSACYETDDCIFIVFQSIPASYGMIDKKSGMKYYVSSKDVASIPAMGVCAIAEQSFVSYFNPADKKAEKVLHAISDTKKVEKLRALPEDANPVLLLFKFKNRE</sequence>